<evidence type="ECO:0000256" key="10">
    <source>
        <dbReference type="ARBA" id="ARBA00022871"/>
    </source>
</evidence>
<keyword evidence="14" id="KW-0966">Cell projection</keyword>
<evidence type="ECO:0000256" key="5">
    <source>
        <dbReference type="ARBA" id="ARBA00022473"/>
    </source>
</evidence>
<organism evidence="20 22">
    <name type="scientific">Parambassis ranga</name>
    <name type="common">Indian glassy fish</name>
    <dbReference type="NCBI Taxonomy" id="210632"/>
    <lineage>
        <taxon>Eukaryota</taxon>
        <taxon>Metazoa</taxon>
        <taxon>Chordata</taxon>
        <taxon>Craniata</taxon>
        <taxon>Vertebrata</taxon>
        <taxon>Euteleostomi</taxon>
        <taxon>Actinopterygii</taxon>
        <taxon>Neopterygii</taxon>
        <taxon>Teleostei</taxon>
        <taxon>Neoteleostei</taxon>
        <taxon>Acanthomorphata</taxon>
        <taxon>Ovalentaria</taxon>
        <taxon>Ambassidae</taxon>
        <taxon>Parambassis</taxon>
    </lineage>
</organism>
<evidence type="ECO:0000256" key="17">
    <source>
        <dbReference type="ARBA" id="ARBA00043200"/>
    </source>
</evidence>
<keyword evidence="20" id="KW-1185">Reference proteome</keyword>
<evidence type="ECO:0000256" key="4">
    <source>
        <dbReference type="ARBA" id="ARBA00009316"/>
    </source>
</evidence>
<feature type="region of interest" description="Disordered" evidence="19">
    <location>
        <begin position="1"/>
        <end position="110"/>
    </location>
</feature>
<evidence type="ECO:0000313" key="20">
    <source>
        <dbReference type="Proteomes" id="UP000515145"/>
    </source>
</evidence>
<evidence type="ECO:0000256" key="6">
    <source>
        <dbReference type="ARBA" id="ARBA00022490"/>
    </source>
</evidence>
<dbReference type="GO" id="GO:0005874">
    <property type="term" value="C:microtubule"/>
    <property type="evidence" value="ECO:0007669"/>
    <property type="project" value="UniProtKB-KW"/>
</dbReference>
<dbReference type="GO" id="GO:0005814">
    <property type="term" value="C:centriole"/>
    <property type="evidence" value="ECO:0007669"/>
    <property type="project" value="UniProtKB-SubCell"/>
</dbReference>
<protein>
    <recommendedName>
        <fullName evidence="15">Outer dense fiber protein 2</fullName>
    </recommendedName>
    <alternativeName>
        <fullName evidence="16">Cenexin</fullName>
    </alternativeName>
    <alternativeName>
        <fullName evidence="17">Outer dense fiber of sperm tails protein 2</fullName>
    </alternativeName>
</protein>
<feature type="coiled-coil region" evidence="18">
    <location>
        <begin position="459"/>
        <end position="493"/>
    </location>
</feature>
<dbReference type="GO" id="GO:0007283">
    <property type="term" value="P:spermatogenesis"/>
    <property type="evidence" value="ECO:0007669"/>
    <property type="project" value="UniProtKB-KW"/>
</dbReference>
<feature type="coiled-coil region" evidence="18">
    <location>
        <begin position="114"/>
        <end position="218"/>
    </location>
</feature>
<evidence type="ECO:0000256" key="8">
    <source>
        <dbReference type="ARBA" id="ARBA00022782"/>
    </source>
</evidence>
<dbReference type="GeneID" id="114443543"/>
<name>A0A6P7J9I1_9TELE</name>
<dbReference type="PANTHER" id="PTHR23162">
    <property type="entry name" value="OUTER DENSE FIBER OF SPERM TAILS 2"/>
    <property type="match status" value="1"/>
</dbReference>
<comment type="similarity">
    <text evidence="4">Belongs to the ODF2 family.</text>
</comment>
<dbReference type="GO" id="GO:0000922">
    <property type="term" value="C:spindle pole"/>
    <property type="evidence" value="ECO:0007669"/>
    <property type="project" value="UniProtKB-SubCell"/>
</dbReference>
<keyword evidence="9" id="KW-0282">Flagellum</keyword>
<dbReference type="AlphaFoldDB" id="A0A6P7J9I1"/>
<reference evidence="21 22" key="1">
    <citation type="submission" date="2025-04" db="UniProtKB">
        <authorList>
            <consortium name="RefSeq"/>
        </authorList>
    </citation>
    <scope>IDENTIFICATION</scope>
</reference>
<evidence type="ECO:0000256" key="19">
    <source>
        <dbReference type="SAM" id="MobiDB-lite"/>
    </source>
</evidence>
<dbReference type="Proteomes" id="UP000515145">
    <property type="component" value="Chromosome 12"/>
</dbReference>
<dbReference type="GO" id="GO:0030154">
    <property type="term" value="P:cell differentiation"/>
    <property type="evidence" value="ECO:0007669"/>
    <property type="project" value="UniProtKB-KW"/>
</dbReference>
<sequence>MKTRSGSPPIHVHVNDATPVHVHVKSQRSPARTPQEKSKVERGTLRPTARVKTRVPWIPPGKTSIRDASYKWEGPTHRLEITPPLSKQEPEPEHSALRLSDLTSEEEEGIHGRISQYERKIDSLLTEVSSLKNEVELQKKEQQLERQSEQLSVSQRVIAEQEEELAEVTKELEETERENTRLRQSMEKMLEETDYNRLDSIQQDRDALLRKLMEAEVDGAAAAKQVSALRETVSKLSGAGSSRPSGTESSVLDHQKELLLQKLETFEATNRTLRHLLREQHGPQMESIRLSEQKDVLLKRLTDTESENAHLLLKLQEQDREVKELSTLLDTEKENSKSTADLSKSLDSTRAHLQGQLRNKEAENNRLTVQIKNLERAANQQKAEMEHLGEQLTRLKQQASADREALKRATRAQKQRAERSEDAAGQLSVQLLDMEKQVEGALSAAETWQSRHAQEVKEKSKLDIELSLLNSRIAELTKQLQSTEEKGREEREVLLDRLHGLTTDSTAAKLENQSLKNAASVMEDKLALSQSELQQVKASIKQYESLLDSYKLQVGKTRAEADEYCARLAQAEKEAQAVRGELELEIEEVRRDLLGRLVELEPLPEALRRSNLQLQEAQERERSQERRSLELSTTLTDLRMKVETQGSQMELLRQKNKVLLEENRQLQQRVETLERKLEEAGGQNSDLLAVIAKREETIHSNQLRLEEKTRECSLLSRKLEDALDDARQQMSETRERAATKERSTQSKIVELETQLSRTTSEISQLRRSKEEVERRYQSRLQDVKDRLEQSDSTNRSLQNYVQFLKASYANVFGDVALNSSMRAPSPI</sequence>
<keyword evidence="7" id="KW-0493">Microtubule</keyword>
<evidence type="ECO:0000256" key="15">
    <source>
        <dbReference type="ARBA" id="ARBA00040458"/>
    </source>
</evidence>
<evidence type="ECO:0000313" key="22">
    <source>
        <dbReference type="RefSeq" id="XP_028273482.1"/>
    </source>
</evidence>
<dbReference type="OrthoDB" id="413404at2759"/>
<keyword evidence="8" id="KW-0221">Differentiation</keyword>
<evidence type="ECO:0000256" key="12">
    <source>
        <dbReference type="ARBA" id="ARBA00023069"/>
    </source>
</evidence>
<keyword evidence="5" id="KW-0217">Developmental protein</keyword>
<evidence type="ECO:0000256" key="16">
    <source>
        <dbReference type="ARBA" id="ARBA00041830"/>
    </source>
</evidence>
<dbReference type="CTD" id="792921"/>
<dbReference type="GO" id="GO:0031514">
    <property type="term" value="C:motile cilium"/>
    <property type="evidence" value="ECO:0007669"/>
    <property type="project" value="UniProtKB-SubCell"/>
</dbReference>
<evidence type="ECO:0000256" key="2">
    <source>
        <dbReference type="ARBA" id="ARBA00004230"/>
    </source>
</evidence>
<keyword evidence="6" id="KW-0963">Cytoplasm</keyword>
<keyword evidence="12" id="KW-0969">Cilium</keyword>
<evidence type="ECO:0000256" key="18">
    <source>
        <dbReference type="SAM" id="Coils"/>
    </source>
</evidence>
<keyword evidence="11 18" id="KW-0175">Coiled coil</keyword>
<dbReference type="GO" id="GO:0005813">
    <property type="term" value="C:centrosome"/>
    <property type="evidence" value="ECO:0007669"/>
    <property type="project" value="TreeGrafter"/>
</dbReference>
<keyword evidence="10" id="KW-0744">Spermatogenesis</keyword>
<dbReference type="GO" id="GO:1902017">
    <property type="term" value="P:regulation of cilium assembly"/>
    <property type="evidence" value="ECO:0007669"/>
    <property type="project" value="TreeGrafter"/>
</dbReference>
<feature type="compositionally biased region" description="Basic and acidic residues" evidence="19">
    <location>
        <begin position="64"/>
        <end position="80"/>
    </location>
</feature>
<evidence type="ECO:0000256" key="9">
    <source>
        <dbReference type="ARBA" id="ARBA00022846"/>
    </source>
</evidence>
<dbReference type="RefSeq" id="XP_028273480.1">
    <property type="nucleotide sequence ID" value="XM_028417679.1"/>
</dbReference>
<evidence type="ECO:0000256" key="14">
    <source>
        <dbReference type="ARBA" id="ARBA00023273"/>
    </source>
</evidence>
<dbReference type="PANTHER" id="PTHR23162:SF8">
    <property type="entry name" value="OUTER DENSE FIBER PROTEIN 2"/>
    <property type="match status" value="1"/>
</dbReference>
<feature type="compositionally biased region" description="Basic and acidic residues" evidence="19">
    <location>
        <begin position="34"/>
        <end position="44"/>
    </location>
</feature>
<dbReference type="RefSeq" id="XP_028273482.1">
    <property type="nucleotide sequence ID" value="XM_028417681.1"/>
</dbReference>
<evidence type="ECO:0000256" key="11">
    <source>
        <dbReference type="ARBA" id="ARBA00023054"/>
    </source>
</evidence>
<gene>
    <name evidence="21 22" type="primary">odf2</name>
</gene>
<feature type="coiled-coil region" evidence="18">
    <location>
        <begin position="301"/>
        <end position="412"/>
    </location>
</feature>
<evidence type="ECO:0000256" key="3">
    <source>
        <dbReference type="ARBA" id="ARBA00004647"/>
    </source>
</evidence>
<evidence type="ECO:0000256" key="7">
    <source>
        <dbReference type="ARBA" id="ARBA00022701"/>
    </source>
</evidence>
<accession>A0A6P7J9I1</accession>
<evidence type="ECO:0000256" key="13">
    <source>
        <dbReference type="ARBA" id="ARBA00023212"/>
    </source>
</evidence>
<comment type="subcellular location">
    <subcellularLocation>
        <location evidence="2">Cell projection</location>
        <location evidence="2">Cilium</location>
        <location evidence="2">Flagellum</location>
    </subcellularLocation>
    <subcellularLocation>
        <location evidence="1">Cytoplasm</location>
        <location evidence="1">Cytoskeleton</location>
        <location evidence="1">Microtubule organizing center</location>
        <location evidence="1">Centrosome</location>
        <location evidence="1">Centriole</location>
    </subcellularLocation>
    <subcellularLocation>
        <location evidence="3">Cytoplasm</location>
        <location evidence="3">Cytoskeleton</location>
        <location evidence="3">Spindle pole</location>
    </subcellularLocation>
</comment>
<keyword evidence="13" id="KW-0206">Cytoskeleton</keyword>
<feature type="region of interest" description="Disordered" evidence="19">
    <location>
        <begin position="724"/>
        <end position="745"/>
    </location>
</feature>
<dbReference type="InterPro" id="IPR026099">
    <property type="entry name" value="Odf2-rel"/>
</dbReference>
<feature type="compositionally biased region" description="Basic and acidic residues" evidence="19">
    <location>
        <begin position="724"/>
        <end position="744"/>
    </location>
</feature>
<evidence type="ECO:0000256" key="1">
    <source>
        <dbReference type="ARBA" id="ARBA00004114"/>
    </source>
</evidence>
<evidence type="ECO:0000313" key="21">
    <source>
        <dbReference type="RefSeq" id="XP_028273480.1"/>
    </source>
</evidence>
<proteinExistence type="inferred from homology"/>